<dbReference type="Proteomes" id="UP000653454">
    <property type="component" value="Unassembled WGS sequence"/>
</dbReference>
<accession>A0A8S4EJ84</accession>
<evidence type="ECO:0000256" key="1">
    <source>
        <dbReference type="SAM" id="MobiDB-lite"/>
    </source>
</evidence>
<reference evidence="3" key="1">
    <citation type="submission" date="2020-11" db="EMBL/GenBank/DDBJ databases">
        <authorList>
            <person name="Whiteford S."/>
        </authorList>
    </citation>
    <scope>NUCLEOTIDE SEQUENCE</scope>
</reference>
<dbReference type="InterPro" id="IPR006578">
    <property type="entry name" value="MADF-dom"/>
</dbReference>
<organism evidence="3 4">
    <name type="scientific">Plutella xylostella</name>
    <name type="common">Diamondback moth</name>
    <name type="synonym">Plutella maculipennis</name>
    <dbReference type="NCBI Taxonomy" id="51655"/>
    <lineage>
        <taxon>Eukaryota</taxon>
        <taxon>Metazoa</taxon>
        <taxon>Ecdysozoa</taxon>
        <taxon>Arthropoda</taxon>
        <taxon>Hexapoda</taxon>
        <taxon>Insecta</taxon>
        <taxon>Pterygota</taxon>
        <taxon>Neoptera</taxon>
        <taxon>Endopterygota</taxon>
        <taxon>Lepidoptera</taxon>
        <taxon>Glossata</taxon>
        <taxon>Ditrysia</taxon>
        <taxon>Yponomeutoidea</taxon>
        <taxon>Plutellidae</taxon>
        <taxon>Plutella</taxon>
    </lineage>
</organism>
<feature type="region of interest" description="Disordered" evidence="1">
    <location>
        <begin position="139"/>
        <end position="166"/>
    </location>
</feature>
<dbReference type="AlphaFoldDB" id="A0A8S4EJ84"/>
<evidence type="ECO:0000313" key="4">
    <source>
        <dbReference type="Proteomes" id="UP000653454"/>
    </source>
</evidence>
<feature type="region of interest" description="Disordered" evidence="1">
    <location>
        <begin position="227"/>
        <end position="246"/>
    </location>
</feature>
<dbReference type="PANTHER" id="PTHR21505:SF8">
    <property type="entry name" value="DPT-YFP REPRESSOR BY OVEREXPRESSION, ISOFORM D-RELATED"/>
    <property type="match status" value="1"/>
</dbReference>
<dbReference type="EMBL" id="CAJHNJ030000017">
    <property type="protein sequence ID" value="CAG9115751.1"/>
    <property type="molecule type" value="Genomic_DNA"/>
</dbReference>
<sequence>MPRSEQLLDDPMSDYPTGMVQDLIDMYYEREFLWQERSRHYKDKALTEQAYEEMANFLRKSGFPDATANSLQKQFQIMRQAVITEKKKIDKSQGRYIPDVWYYDLMTFLTDQHEKPRLSSHPRPSKSLTLRASWFAKKGKGEKSVAAPAMRKKVSSQAEKHDESPADVDEFEAIGINYASKLKRMNSKQQIIAELLIQKVIAKGLMGELSTATELVQVHRDKDRISSKVRLSSPINSNNRPRTQHSDSFVRMSEFKAVGVNYARKLKRLSSRQLLLAELLIQRILALGLAGELSGGTDLVDIYSGSRVLKRKS</sequence>
<evidence type="ECO:0000259" key="2">
    <source>
        <dbReference type="PROSITE" id="PS51029"/>
    </source>
</evidence>
<comment type="caution">
    <text evidence="3">The sequence shown here is derived from an EMBL/GenBank/DDBJ whole genome shotgun (WGS) entry which is preliminary data.</text>
</comment>
<dbReference type="PANTHER" id="PTHR21505">
    <property type="entry name" value="MADF DOMAIN-CONTAINING PROTEIN-RELATED"/>
    <property type="match status" value="1"/>
</dbReference>
<dbReference type="Pfam" id="PF10545">
    <property type="entry name" value="MADF_DNA_bdg"/>
    <property type="match status" value="1"/>
</dbReference>
<feature type="compositionally biased region" description="Polar residues" evidence="1">
    <location>
        <begin position="229"/>
        <end position="241"/>
    </location>
</feature>
<proteinExistence type="predicted"/>
<evidence type="ECO:0000313" key="3">
    <source>
        <dbReference type="EMBL" id="CAG9115751.1"/>
    </source>
</evidence>
<keyword evidence="4" id="KW-1185">Reference proteome</keyword>
<feature type="domain" description="MADF" evidence="2">
    <location>
        <begin position="22"/>
        <end position="114"/>
    </location>
</feature>
<gene>
    <name evidence="3" type="ORF">PLXY2_LOCUS5678</name>
</gene>
<protein>
    <submittedName>
        <fullName evidence="3">(diamondback moth) hypothetical protein</fullName>
    </submittedName>
</protein>
<name>A0A8S4EJ84_PLUXY</name>
<dbReference type="SMART" id="SM00595">
    <property type="entry name" value="MADF"/>
    <property type="match status" value="1"/>
</dbReference>
<dbReference type="PROSITE" id="PS51029">
    <property type="entry name" value="MADF"/>
    <property type="match status" value="1"/>
</dbReference>